<keyword evidence="3" id="KW-1185">Reference proteome</keyword>
<keyword evidence="1" id="KW-0472">Membrane</keyword>
<dbReference type="RefSeq" id="WP_184953359.1">
    <property type="nucleotide sequence ID" value="NZ_BOMC01000071.1"/>
</dbReference>
<gene>
    <name evidence="2" type="ORF">BKA14_005086</name>
</gene>
<evidence type="ECO:0000313" key="3">
    <source>
        <dbReference type="Proteomes" id="UP000542742"/>
    </source>
</evidence>
<dbReference type="AlphaFoldDB" id="A0A7W7CX75"/>
<dbReference type="Proteomes" id="UP000542742">
    <property type="component" value="Unassembled WGS sequence"/>
</dbReference>
<proteinExistence type="predicted"/>
<sequence length="382" mass="40763">MNDDEQQLREQLEAITAPPSRLEAEALLEAGRRRSFRRRTWQAAGGVALATTGVVVAVPLVMRDAAPPPPTAAVVAGTPSARTVACTSKALRLPPGAKEATADGVDPSGRYIIGHDSAGQDFRPILWTDGVPKRLPQKEKSVQLTTVNARGVVAGLATEGNSDYVFRYDNGRFTRLKPPSGRWHVYPWPMMNAAGDIVINAEPEGNIEGKDSIALYWKAGTTTAVKLPLPTEANVYDITDDGTIVGGTFVDGEGREAYAWDLTGKGRKLTAPDDSRAIAYAAEGNWATGGLWRGNSDGKAVLWDLRTGELTKLDGPGPGDAVNKDGWVVSTGTAFRNGEPLELPVPKGRDVFPRGVSNTGLIVGHTSAQDDNGLSEPRTWQC</sequence>
<keyword evidence="1" id="KW-1133">Transmembrane helix</keyword>
<dbReference type="SUPFAM" id="SSF82171">
    <property type="entry name" value="DPP6 N-terminal domain-like"/>
    <property type="match status" value="1"/>
</dbReference>
<keyword evidence="1" id="KW-0812">Transmembrane</keyword>
<organism evidence="2 3">
    <name type="scientific">Paractinoplanes abujensis</name>
    <dbReference type="NCBI Taxonomy" id="882441"/>
    <lineage>
        <taxon>Bacteria</taxon>
        <taxon>Bacillati</taxon>
        <taxon>Actinomycetota</taxon>
        <taxon>Actinomycetes</taxon>
        <taxon>Micromonosporales</taxon>
        <taxon>Micromonosporaceae</taxon>
        <taxon>Paractinoplanes</taxon>
    </lineage>
</organism>
<name>A0A7W7CX75_9ACTN</name>
<protein>
    <submittedName>
        <fullName evidence="2">Putative membrane protein</fullName>
    </submittedName>
</protein>
<feature type="transmembrane region" description="Helical" evidence="1">
    <location>
        <begin position="41"/>
        <end position="62"/>
    </location>
</feature>
<evidence type="ECO:0000313" key="2">
    <source>
        <dbReference type="EMBL" id="MBB4694938.1"/>
    </source>
</evidence>
<reference evidence="2 3" key="1">
    <citation type="submission" date="2020-08" db="EMBL/GenBank/DDBJ databases">
        <title>Sequencing the genomes of 1000 actinobacteria strains.</title>
        <authorList>
            <person name="Klenk H.-P."/>
        </authorList>
    </citation>
    <scope>NUCLEOTIDE SEQUENCE [LARGE SCALE GENOMIC DNA]</scope>
    <source>
        <strain evidence="2 3">DSM 45518</strain>
    </source>
</reference>
<dbReference type="EMBL" id="JACHMF010000001">
    <property type="protein sequence ID" value="MBB4694938.1"/>
    <property type="molecule type" value="Genomic_DNA"/>
</dbReference>
<comment type="caution">
    <text evidence="2">The sequence shown here is derived from an EMBL/GenBank/DDBJ whole genome shotgun (WGS) entry which is preliminary data.</text>
</comment>
<evidence type="ECO:0000256" key="1">
    <source>
        <dbReference type="SAM" id="Phobius"/>
    </source>
</evidence>
<accession>A0A7W7CX75</accession>